<dbReference type="STRING" id="1121925.SAMN02746011_00009"/>
<dbReference type="EC" id="3.1.11.6" evidence="6"/>
<evidence type="ECO:0000256" key="1">
    <source>
        <dbReference type="ARBA" id="ARBA00009998"/>
    </source>
</evidence>
<dbReference type="EMBL" id="FUWO01000001">
    <property type="protein sequence ID" value="SJZ30222.1"/>
    <property type="molecule type" value="Genomic_DNA"/>
</dbReference>
<keyword evidence="2 6" id="KW-0963">Cytoplasm</keyword>
<comment type="subcellular location">
    <subcellularLocation>
        <location evidence="6">Cytoplasm</location>
    </subcellularLocation>
</comment>
<accession>A0A1T4JJ81</accession>
<dbReference type="Pfam" id="PF02609">
    <property type="entry name" value="Exonuc_VII_S"/>
    <property type="match status" value="1"/>
</dbReference>
<dbReference type="GO" id="GO:0005829">
    <property type="term" value="C:cytosol"/>
    <property type="evidence" value="ECO:0007669"/>
    <property type="project" value="TreeGrafter"/>
</dbReference>
<organism evidence="7 8">
    <name type="scientific">Globicatella sulfidifaciens DSM 15739</name>
    <dbReference type="NCBI Taxonomy" id="1121925"/>
    <lineage>
        <taxon>Bacteria</taxon>
        <taxon>Bacillati</taxon>
        <taxon>Bacillota</taxon>
        <taxon>Bacilli</taxon>
        <taxon>Lactobacillales</taxon>
        <taxon>Aerococcaceae</taxon>
        <taxon>Globicatella</taxon>
    </lineage>
</organism>
<dbReference type="GO" id="GO:0006308">
    <property type="term" value="P:DNA catabolic process"/>
    <property type="evidence" value="ECO:0007669"/>
    <property type="project" value="UniProtKB-UniRule"/>
</dbReference>
<dbReference type="PANTHER" id="PTHR34137:SF1">
    <property type="entry name" value="EXODEOXYRIBONUCLEASE 7 SMALL SUBUNIT"/>
    <property type="match status" value="1"/>
</dbReference>
<evidence type="ECO:0000256" key="5">
    <source>
        <dbReference type="ARBA" id="ARBA00022839"/>
    </source>
</evidence>
<dbReference type="NCBIfam" id="TIGR01280">
    <property type="entry name" value="xseB"/>
    <property type="match status" value="1"/>
</dbReference>
<sequence length="79" mass="8837">MATKKPAKQPENFEAALTQLEQIVQQLERGELPLEEALASFKEGIELSQYCQKTLTEAEQTVAKMMTPQGEVNLDAEEI</sequence>
<dbReference type="PIRSF" id="PIRSF006488">
    <property type="entry name" value="Exonuc_VII_S"/>
    <property type="match status" value="1"/>
</dbReference>
<evidence type="ECO:0000256" key="2">
    <source>
        <dbReference type="ARBA" id="ARBA00022490"/>
    </source>
</evidence>
<keyword evidence="8" id="KW-1185">Reference proteome</keyword>
<dbReference type="PANTHER" id="PTHR34137">
    <property type="entry name" value="EXODEOXYRIBONUCLEASE 7 SMALL SUBUNIT"/>
    <property type="match status" value="1"/>
</dbReference>
<keyword evidence="4 6" id="KW-0378">Hydrolase</keyword>
<evidence type="ECO:0000256" key="6">
    <source>
        <dbReference type="HAMAP-Rule" id="MF_00337"/>
    </source>
</evidence>
<dbReference type="InterPro" id="IPR003761">
    <property type="entry name" value="Exonuc_VII_S"/>
</dbReference>
<proteinExistence type="inferred from homology"/>
<reference evidence="8" key="1">
    <citation type="submission" date="2017-02" db="EMBL/GenBank/DDBJ databases">
        <authorList>
            <person name="Varghese N."/>
            <person name="Submissions S."/>
        </authorList>
    </citation>
    <scope>NUCLEOTIDE SEQUENCE [LARGE SCALE GENOMIC DNA]</scope>
    <source>
        <strain evidence="8">DSM 15739</strain>
    </source>
</reference>
<dbReference type="Proteomes" id="UP000189941">
    <property type="component" value="Unassembled WGS sequence"/>
</dbReference>
<evidence type="ECO:0000313" key="8">
    <source>
        <dbReference type="Proteomes" id="UP000189941"/>
    </source>
</evidence>
<protein>
    <recommendedName>
        <fullName evidence="6">Exodeoxyribonuclease 7 small subunit</fullName>
        <ecNumber evidence="6">3.1.11.6</ecNumber>
    </recommendedName>
    <alternativeName>
        <fullName evidence="6">Exodeoxyribonuclease VII small subunit</fullName>
        <shortName evidence="6">Exonuclease VII small subunit</shortName>
    </alternativeName>
</protein>
<dbReference type="OrthoDB" id="9798666at2"/>
<dbReference type="InterPro" id="IPR037004">
    <property type="entry name" value="Exonuc_VII_ssu_sf"/>
</dbReference>
<comment type="subunit">
    <text evidence="6">Heterooligomer composed of large and small subunits.</text>
</comment>
<dbReference type="NCBIfam" id="NF002138">
    <property type="entry name" value="PRK00977.1-2"/>
    <property type="match status" value="1"/>
</dbReference>
<dbReference type="GO" id="GO:0008855">
    <property type="term" value="F:exodeoxyribonuclease VII activity"/>
    <property type="evidence" value="ECO:0007669"/>
    <property type="project" value="UniProtKB-UniRule"/>
</dbReference>
<keyword evidence="3 6" id="KW-0540">Nuclease</keyword>
<name>A0A1T4JJ81_9LACT</name>
<comment type="function">
    <text evidence="6">Bidirectionally degrades single-stranded DNA into large acid-insoluble oligonucleotides, which are then degraded further into small acid-soluble oligonucleotides.</text>
</comment>
<dbReference type="GO" id="GO:0009318">
    <property type="term" value="C:exodeoxyribonuclease VII complex"/>
    <property type="evidence" value="ECO:0007669"/>
    <property type="project" value="UniProtKB-UniRule"/>
</dbReference>
<dbReference type="RefSeq" id="WP_078754903.1">
    <property type="nucleotide sequence ID" value="NZ_FUWO01000001.1"/>
</dbReference>
<evidence type="ECO:0000256" key="3">
    <source>
        <dbReference type="ARBA" id="ARBA00022722"/>
    </source>
</evidence>
<dbReference type="Gene3D" id="1.10.287.1040">
    <property type="entry name" value="Exonuclease VII, small subunit"/>
    <property type="match status" value="1"/>
</dbReference>
<comment type="catalytic activity">
    <reaction evidence="6">
        <text>Exonucleolytic cleavage in either 5'- to 3'- or 3'- to 5'-direction to yield nucleoside 5'-phosphates.</text>
        <dbReference type="EC" id="3.1.11.6"/>
    </reaction>
</comment>
<dbReference type="NCBIfam" id="NF002140">
    <property type="entry name" value="PRK00977.1-4"/>
    <property type="match status" value="1"/>
</dbReference>
<comment type="similarity">
    <text evidence="1 6">Belongs to the XseB family.</text>
</comment>
<dbReference type="SUPFAM" id="SSF116842">
    <property type="entry name" value="XseB-like"/>
    <property type="match status" value="1"/>
</dbReference>
<evidence type="ECO:0000256" key="4">
    <source>
        <dbReference type="ARBA" id="ARBA00022801"/>
    </source>
</evidence>
<keyword evidence="5 6" id="KW-0269">Exonuclease</keyword>
<evidence type="ECO:0000313" key="7">
    <source>
        <dbReference type="EMBL" id="SJZ30222.1"/>
    </source>
</evidence>
<gene>
    <name evidence="6" type="primary">xseB</name>
    <name evidence="7" type="ORF">SAMN02746011_00009</name>
</gene>
<dbReference type="HAMAP" id="MF_00337">
    <property type="entry name" value="Exonuc_7_S"/>
    <property type="match status" value="1"/>
</dbReference>
<dbReference type="AlphaFoldDB" id="A0A1T4JJ81"/>